<organism evidence="2 3">
    <name type="scientific">Fluviicola taffensis (strain DSM 16823 / NCIMB 13979 / RW262)</name>
    <dbReference type="NCBI Taxonomy" id="755732"/>
    <lineage>
        <taxon>Bacteria</taxon>
        <taxon>Pseudomonadati</taxon>
        <taxon>Bacteroidota</taxon>
        <taxon>Flavobacteriia</taxon>
        <taxon>Flavobacteriales</taxon>
        <taxon>Crocinitomicaceae</taxon>
        <taxon>Fluviicola</taxon>
    </lineage>
</organism>
<keyword evidence="3" id="KW-1185">Reference proteome</keyword>
<gene>
    <name evidence="2" type="ordered locus">Fluta_3418</name>
</gene>
<reference evidence="3" key="2">
    <citation type="submission" date="2011-02" db="EMBL/GenBank/DDBJ databases">
        <title>The complete genome of Fluviicola taffensis DSM 16823.</title>
        <authorList>
            <consortium name="US DOE Joint Genome Institute (JGI-PGF)"/>
            <person name="Lucas S."/>
            <person name="Copeland A."/>
            <person name="Lapidus A."/>
            <person name="Bruce D."/>
            <person name="Goodwin L."/>
            <person name="Pitluck S."/>
            <person name="Kyrpides N."/>
            <person name="Mavromatis K."/>
            <person name="Ivanova N."/>
            <person name="Mikhailova N."/>
            <person name="Pagani I."/>
            <person name="Chertkov O."/>
            <person name="Detter J.C."/>
            <person name="Han C."/>
            <person name="Tapia R."/>
            <person name="Land M."/>
            <person name="Hauser L."/>
            <person name="Markowitz V."/>
            <person name="Cheng J.-F."/>
            <person name="Hugenholtz P."/>
            <person name="Woyke T."/>
            <person name="Wu D."/>
            <person name="Tindall B."/>
            <person name="Pomrenke H.G."/>
            <person name="Brambilla E."/>
            <person name="Klenk H.-P."/>
            <person name="Eisen J.A."/>
        </authorList>
    </citation>
    <scope>NUCLEOTIDE SEQUENCE [LARGE SCALE GENOMIC DNA]</scope>
    <source>
        <strain evidence="3">DSM 16823 / RW262 / RW262</strain>
    </source>
</reference>
<evidence type="ECO:0000313" key="2">
    <source>
        <dbReference type="EMBL" id="AEA45390.1"/>
    </source>
</evidence>
<feature type="transmembrane region" description="Helical" evidence="1">
    <location>
        <begin position="58"/>
        <end position="76"/>
    </location>
</feature>
<proteinExistence type="predicted"/>
<keyword evidence="1" id="KW-0812">Transmembrane</keyword>
<feature type="transmembrane region" description="Helical" evidence="1">
    <location>
        <begin position="88"/>
        <end position="110"/>
    </location>
</feature>
<dbReference type="EMBL" id="CP002542">
    <property type="protein sequence ID" value="AEA45390.1"/>
    <property type="molecule type" value="Genomic_DNA"/>
</dbReference>
<evidence type="ECO:0000256" key="1">
    <source>
        <dbReference type="SAM" id="Phobius"/>
    </source>
</evidence>
<dbReference type="KEGG" id="fte:Fluta_3418"/>
<reference evidence="2 3" key="1">
    <citation type="journal article" date="2011" name="Stand. Genomic Sci.">
        <title>Complete genome sequence of the gliding freshwater bacterium Fluviicola taffensis type strain (RW262).</title>
        <authorList>
            <person name="Woyke T."/>
            <person name="Chertkov O."/>
            <person name="Lapidus A."/>
            <person name="Nolan M."/>
            <person name="Lucas S."/>
            <person name="Del Rio T.G."/>
            <person name="Tice H."/>
            <person name="Cheng J.F."/>
            <person name="Tapia R."/>
            <person name="Han C."/>
            <person name="Goodwin L."/>
            <person name="Pitluck S."/>
            <person name="Liolios K."/>
            <person name="Pagani I."/>
            <person name="Ivanova N."/>
            <person name="Huntemann M."/>
            <person name="Mavromatis K."/>
            <person name="Mikhailova N."/>
            <person name="Pati A."/>
            <person name="Chen A."/>
            <person name="Palaniappan K."/>
            <person name="Land M."/>
            <person name="Hauser L."/>
            <person name="Brambilla E.M."/>
            <person name="Rohde M."/>
            <person name="Mwirichia R."/>
            <person name="Sikorski J."/>
            <person name="Tindall B.J."/>
            <person name="Goker M."/>
            <person name="Bristow J."/>
            <person name="Eisen J.A."/>
            <person name="Markowitz V."/>
            <person name="Hugenholtz P."/>
            <person name="Klenk H.P."/>
            <person name="Kyrpides N.C."/>
        </authorList>
    </citation>
    <scope>NUCLEOTIDE SEQUENCE [LARGE SCALE GENOMIC DNA]</scope>
    <source>
        <strain evidence="3">DSM 16823 / RW262 / RW262</strain>
    </source>
</reference>
<keyword evidence="1" id="KW-1133">Transmembrane helix</keyword>
<evidence type="ECO:0000313" key="3">
    <source>
        <dbReference type="Proteomes" id="UP000007463"/>
    </source>
</evidence>
<dbReference type="RefSeq" id="WP_013688157.1">
    <property type="nucleotide sequence ID" value="NC_015321.1"/>
</dbReference>
<dbReference type="STRING" id="755732.Fluta_3418"/>
<dbReference type="AlphaFoldDB" id="F2IBR4"/>
<dbReference type="Proteomes" id="UP000007463">
    <property type="component" value="Chromosome"/>
</dbReference>
<keyword evidence="1" id="KW-0472">Membrane</keyword>
<dbReference type="HOGENOM" id="CLU_1893111_0_0_10"/>
<feature type="transmembrane region" description="Helical" evidence="1">
    <location>
        <begin position="21"/>
        <end position="46"/>
    </location>
</feature>
<protein>
    <submittedName>
        <fullName evidence="2">Uncharacterized protein</fullName>
    </submittedName>
</protein>
<accession>F2IBR4</accession>
<name>F2IBR4_FLUTR</name>
<sequence length="134" mass="13914" precursor="true">MSENLDTTTTKPQGKGLAVTGFILALVGFMFGWLVYAIITAAAVLAAGMGQKSGMGLGYFWIVLCLAAVIMSAMGMMKLGKTGGKKGLAIAGLVIGIVALIWTVTMHLGVGKAVDAANAKGGEFQKQMEELRMN</sequence>